<evidence type="ECO:0000313" key="1">
    <source>
        <dbReference type="EMBL" id="CAG8626447.1"/>
    </source>
</evidence>
<keyword evidence="2" id="KW-1185">Reference proteome</keyword>
<organism evidence="1 2">
    <name type="scientific">Cetraspora pellucida</name>
    <dbReference type="NCBI Taxonomy" id="1433469"/>
    <lineage>
        <taxon>Eukaryota</taxon>
        <taxon>Fungi</taxon>
        <taxon>Fungi incertae sedis</taxon>
        <taxon>Mucoromycota</taxon>
        <taxon>Glomeromycotina</taxon>
        <taxon>Glomeromycetes</taxon>
        <taxon>Diversisporales</taxon>
        <taxon>Gigasporaceae</taxon>
        <taxon>Cetraspora</taxon>
    </lineage>
</organism>
<name>A0ACA9N0J0_9GLOM</name>
<feature type="non-terminal residue" evidence="1">
    <location>
        <position position="348"/>
    </location>
</feature>
<protein>
    <submittedName>
        <fullName evidence="1">3856_t:CDS:1</fullName>
    </submittedName>
</protein>
<dbReference type="EMBL" id="CAJVPW010011500">
    <property type="protein sequence ID" value="CAG8626447.1"/>
    <property type="molecule type" value="Genomic_DNA"/>
</dbReference>
<gene>
    <name evidence="1" type="ORF">SPELUC_LOCUS8066</name>
</gene>
<accession>A0ACA9N0J0</accession>
<sequence length="348" mass="39193">VYKIEPKVLKDRGKCNIVSYKFDNLKNTISELKNSNNKKKRVRNSESEYNLETQSTKQQCRQTNDNEKKILKPILNCSDFLKDKAFKILKQLLDHGEEGWMSQWIRRYWSNNRIKKNVDATCIKGHRSSSCNHQDRPLIEIKRKGRPITQCDHCRELRKTQKIHVTLQSEVNWSFLRLSIQESSSTTLNNTSLFSNKGKCTTGAKCVCYHPADDNSSLVESHCSTAYEDSVTSSLSSIPSYDQPVIPQEPKNCNQSIIPIEPEHRDPTVFTSSLQSCPSAMASGSCCGTSTTESVCRCGTGCGCEGCGTHSLTITSSQPVKNCCSTSTRIVSQYEYEINDDDLRDVTS</sequence>
<feature type="non-terminal residue" evidence="1">
    <location>
        <position position="1"/>
    </location>
</feature>
<dbReference type="Proteomes" id="UP000789366">
    <property type="component" value="Unassembled WGS sequence"/>
</dbReference>
<comment type="caution">
    <text evidence="1">The sequence shown here is derived from an EMBL/GenBank/DDBJ whole genome shotgun (WGS) entry which is preliminary data.</text>
</comment>
<proteinExistence type="predicted"/>
<reference evidence="1" key="1">
    <citation type="submission" date="2021-06" db="EMBL/GenBank/DDBJ databases">
        <authorList>
            <person name="Kallberg Y."/>
            <person name="Tangrot J."/>
            <person name="Rosling A."/>
        </authorList>
    </citation>
    <scope>NUCLEOTIDE SEQUENCE</scope>
    <source>
        <strain evidence="1">28 12/20/2015</strain>
    </source>
</reference>
<evidence type="ECO:0000313" key="2">
    <source>
        <dbReference type="Proteomes" id="UP000789366"/>
    </source>
</evidence>